<name>A0A3B0SMI0_9ZZZZ</name>
<dbReference type="EMBL" id="UOEK01000091">
    <property type="protein sequence ID" value="VAV96085.1"/>
    <property type="molecule type" value="Genomic_DNA"/>
</dbReference>
<comment type="pathway">
    <text evidence="1">Pyrimidine metabolism; UMP biosynthesis via de novo pathway; UMP from orotate: step 2/2.</text>
</comment>
<keyword evidence="4" id="KW-0210">Decarboxylase</keyword>
<dbReference type="GO" id="GO:0004590">
    <property type="term" value="F:orotidine-5'-phosphate decarboxylase activity"/>
    <property type="evidence" value="ECO:0007669"/>
    <property type="project" value="UniProtKB-EC"/>
</dbReference>
<dbReference type="NCBIfam" id="NF001273">
    <property type="entry name" value="PRK00230.1"/>
    <property type="match status" value="1"/>
</dbReference>
<sequence length="237" mass="24035">MALKNPIIVALDLRTAEEAVRLAQQVLPYVGGFKIGIGLLYGPGPATIGALASLGKPVFADAKLHDIPSQVKAAARSLARHGARWITTHASGSSAMLEAAVEGAASVPSANAGILGVTVLTSLDEADLAKVGFGTTPGKLVSRLARLVAAAGCEGLVCSPLELGVVREVTPTLVPFIPGIRPHGVPTQDQARTATPAEALERGAGYLVVGRAITGAVDPVAAAREIQETLPGVHGNS</sequence>
<dbReference type="InterPro" id="IPR014732">
    <property type="entry name" value="OMPdecase"/>
</dbReference>
<protein>
    <recommendedName>
        <fullName evidence="3">Orotidine 5'-phosphate decarboxylase</fullName>
        <ecNumber evidence="2">4.1.1.23</ecNumber>
    </recommendedName>
    <alternativeName>
        <fullName evidence="7">OMP decarboxylase</fullName>
    </alternativeName>
</protein>
<dbReference type="SUPFAM" id="SSF51366">
    <property type="entry name" value="Ribulose-phoshate binding barrel"/>
    <property type="match status" value="1"/>
</dbReference>
<evidence type="ECO:0000313" key="9">
    <source>
        <dbReference type="EMBL" id="VAV96085.1"/>
    </source>
</evidence>
<dbReference type="CDD" id="cd04725">
    <property type="entry name" value="OMP_decarboxylase_like"/>
    <property type="match status" value="1"/>
</dbReference>
<dbReference type="NCBIfam" id="TIGR01740">
    <property type="entry name" value="pyrF"/>
    <property type="match status" value="1"/>
</dbReference>
<dbReference type="InterPro" id="IPR001754">
    <property type="entry name" value="OMPdeCOase_dom"/>
</dbReference>
<dbReference type="GO" id="GO:0044205">
    <property type="term" value="P:'de novo' UMP biosynthetic process"/>
    <property type="evidence" value="ECO:0007669"/>
    <property type="project" value="UniProtKB-UniPathway"/>
</dbReference>
<dbReference type="InterPro" id="IPR013785">
    <property type="entry name" value="Aldolase_TIM"/>
</dbReference>
<dbReference type="Pfam" id="PF00215">
    <property type="entry name" value="OMPdecase"/>
    <property type="match status" value="1"/>
</dbReference>
<dbReference type="SMART" id="SM00934">
    <property type="entry name" value="OMPdecase"/>
    <property type="match status" value="1"/>
</dbReference>
<organism evidence="9">
    <name type="scientific">hydrothermal vent metagenome</name>
    <dbReference type="NCBI Taxonomy" id="652676"/>
    <lineage>
        <taxon>unclassified sequences</taxon>
        <taxon>metagenomes</taxon>
        <taxon>ecological metagenomes</taxon>
    </lineage>
</organism>
<dbReference type="GO" id="GO:0005829">
    <property type="term" value="C:cytosol"/>
    <property type="evidence" value="ECO:0007669"/>
    <property type="project" value="TreeGrafter"/>
</dbReference>
<keyword evidence="6 9" id="KW-0456">Lyase</keyword>
<evidence type="ECO:0000256" key="1">
    <source>
        <dbReference type="ARBA" id="ARBA00004861"/>
    </source>
</evidence>
<evidence type="ECO:0000256" key="3">
    <source>
        <dbReference type="ARBA" id="ARBA00021923"/>
    </source>
</evidence>
<dbReference type="Gene3D" id="3.20.20.70">
    <property type="entry name" value="Aldolase class I"/>
    <property type="match status" value="1"/>
</dbReference>
<evidence type="ECO:0000256" key="6">
    <source>
        <dbReference type="ARBA" id="ARBA00023239"/>
    </source>
</evidence>
<evidence type="ECO:0000256" key="2">
    <source>
        <dbReference type="ARBA" id="ARBA00012321"/>
    </source>
</evidence>
<dbReference type="EC" id="4.1.1.23" evidence="2"/>
<evidence type="ECO:0000256" key="5">
    <source>
        <dbReference type="ARBA" id="ARBA00022975"/>
    </source>
</evidence>
<evidence type="ECO:0000256" key="4">
    <source>
        <dbReference type="ARBA" id="ARBA00022793"/>
    </source>
</evidence>
<gene>
    <name evidence="9" type="ORF">MNBD_ACTINO02-1328</name>
</gene>
<feature type="domain" description="Orotidine 5'-phosphate decarboxylase" evidence="8">
    <location>
        <begin position="6"/>
        <end position="226"/>
    </location>
</feature>
<dbReference type="GO" id="GO:0006207">
    <property type="term" value="P:'de novo' pyrimidine nucleobase biosynthetic process"/>
    <property type="evidence" value="ECO:0007669"/>
    <property type="project" value="InterPro"/>
</dbReference>
<evidence type="ECO:0000259" key="8">
    <source>
        <dbReference type="SMART" id="SM00934"/>
    </source>
</evidence>
<dbReference type="InterPro" id="IPR011060">
    <property type="entry name" value="RibuloseP-bd_barrel"/>
</dbReference>
<accession>A0A3B0SMI0</accession>
<reference evidence="9" key="1">
    <citation type="submission" date="2018-06" db="EMBL/GenBank/DDBJ databases">
        <authorList>
            <person name="Zhirakovskaya E."/>
        </authorList>
    </citation>
    <scope>NUCLEOTIDE SEQUENCE</scope>
</reference>
<dbReference type="PANTHER" id="PTHR32119">
    <property type="entry name" value="OROTIDINE 5'-PHOSPHATE DECARBOXYLASE"/>
    <property type="match status" value="1"/>
</dbReference>
<dbReference type="PANTHER" id="PTHR32119:SF2">
    <property type="entry name" value="OROTIDINE 5'-PHOSPHATE DECARBOXYLASE"/>
    <property type="match status" value="1"/>
</dbReference>
<proteinExistence type="predicted"/>
<dbReference type="UniPathway" id="UPA00070">
    <property type="reaction ID" value="UER00120"/>
</dbReference>
<evidence type="ECO:0000256" key="7">
    <source>
        <dbReference type="ARBA" id="ARBA00033428"/>
    </source>
</evidence>
<keyword evidence="5" id="KW-0665">Pyrimidine biosynthesis</keyword>
<dbReference type="AlphaFoldDB" id="A0A3B0SMI0"/>